<evidence type="ECO:0000313" key="1">
    <source>
        <dbReference type="EMBL" id="MDJ1499200.1"/>
    </source>
</evidence>
<protein>
    <submittedName>
        <fullName evidence="1">Uncharacterized protein</fullName>
    </submittedName>
</protein>
<reference evidence="1" key="1">
    <citation type="submission" date="2023-05" db="EMBL/GenBank/DDBJ databases">
        <authorList>
            <person name="Zhang X."/>
        </authorList>
    </citation>
    <scope>NUCLEOTIDE SEQUENCE</scope>
    <source>
        <strain evidence="1">BD1B2-1</strain>
    </source>
</reference>
<accession>A0AAE3UBM2</accession>
<organism evidence="1 2">
    <name type="scientific">Xanthocytophaga agilis</name>
    <dbReference type="NCBI Taxonomy" id="3048010"/>
    <lineage>
        <taxon>Bacteria</taxon>
        <taxon>Pseudomonadati</taxon>
        <taxon>Bacteroidota</taxon>
        <taxon>Cytophagia</taxon>
        <taxon>Cytophagales</taxon>
        <taxon>Rhodocytophagaceae</taxon>
        <taxon>Xanthocytophaga</taxon>
    </lineage>
</organism>
<keyword evidence="2" id="KW-1185">Reference proteome</keyword>
<comment type="caution">
    <text evidence="1">The sequence shown here is derived from an EMBL/GenBank/DDBJ whole genome shotgun (WGS) entry which is preliminary data.</text>
</comment>
<dbReference type="AlphaFoldDB" id="A0AAE3UBM2"/>
<dbReference type="Proteomes" id="UP001232063">
    <property type="component" value="Unassembled WGS sequence"/>
</dbReference>
<dbReference type="EMBL" id="JASJOU010000001">
    <property type="protein sequence ID" value="MDJ1499200.1"/>
    <property type="molecule type" value="Genomic_DNA"/>
</dbReference>
<dbReference type="PROSITE" id="PS51257">
    <property type="entry name" value="PROKAR_LIPOPROTEIN"/>
    <property type="match status" value="1"/>
</dbReference>
<name>A0AAE3UBM2_9BACT</name>
<dbReference type="RefSeq" id="WP_314508739.1">
    <property type="nucleotide sequence ID" value="NZ_JASJOU010000001.1"/>
</dbReference>
<gene>
    <name evidence="1" type="ORF">QNI22_01015</name>
</gene>
<proteinExistence type="predicted"/>
<evidence type="ECO:0000313" key="2">
    <source>
        <dbReference type="Proteomes" id="UP001232063"/>
    </source>
</evidence>
<sequence length="340" mass="40027">MRSEVLLMLFLCIVFLFLAQSCKSKEKYPYTPEDFRPELQEPLQKIASRNTTDYLNESRSEAYIREHATQEELLQIIQSKNSVLRAIGFDILVARKDSSLFSQVLTHLSDTATVEIWSDDVAYMYNVADYVIDKSLHKLTQIQKDSLANLLLYQYSRLQNTFYMLEFLPPQEQHYRAIRQLAQIPFDGCNQERVLIALARYKKIQDIELLSSIYGKEDQHCWFGIFRSIEQFPEPAFFPVLQTHLEQVVSKNAPFISDDIEIYCRAVAAYQNAEVLQLLETILQKNYSGNGKKHVFQALHKHLCPIYQHLYNQLKPQMDPFVIKYADKDFNWERSQWNIW</sequence>